<feature type="region of interest" description="Disordered" evidence="1">
    <location>
        <begin position="1"/>
        <end position="33"/>
    </location>
</feature>
<dbReference type="PANTHER" id="PTHR38590:SF1">
    <property type="entry name" value="BLL0828 PROTEIN"/>
    <property type="match status" value="1"/>
</dbReference>
<feature type="domain" description="DUF559" evidence="2">
    <location>
        <begin position="34"/>
        <end position="140"/>
    </location>
</feature>
<evidence type="ECO:0000256" key="1">
    <source>
        <dbReference type="SAM" id="MobiDB-lite"/>
    </source>
</evidence>
<dbReference type="SUPFAM" id="SSF52980">
    <property type="entry name" value="Restriction endonuclease-like"/>
    <property type="match status" value="1"/>
</dbReference>
<gene>
    <name evidence="3" type="ORF">E2493_20210</name>
</gene>
<keyword evidence="3" id="KW-0255">Endonuclease</keyword>
<name>A0A4Y8ZLV7_9SPHN</name>
<dbReference type="Proteomes" id="UP000298213">
    <property type="component" value="Unassembled WGS sequence"/>
</dbReference>
<dbReference type="OrthoDB" id="9798754at2"/>
<dbReference type="GO" id="GO:0004519">
    <property type="term" value="F:endonuclease activity"/>
    <property type="evidence" value="ECO:0007669"/>
    <property type="project" value="UniProtKB-KW"/>
</dbReference>
<dbReference type="InterPro" id="IPR011335">
    <property type="entry name" value="Restrct_endonuc-II-like"/>
</dbReference>
<accession>A0A4Y8ZLV7</accession>
<comment type="caution">
    <text evidence="3">The sequence shown here is derived from an EMBL/GenBank/DDBJ whole genome shotgun (WGS) entry which is preliminary data.</text>
</comment>
<reference evidence="3 4" key="1">
    <citation type="submission" date="2019-03" db="EMBL/GenBank/DDBJ databases">
        <title>Genome sequence of Sphingomonas sp. 17J27-24.</title>
        <authorList>
            <person name="Kim M."/>
            <person name="Maeng S."/>
            <person name="Sathiyaraj S."/>
        </authorList>
    </citation>
    <scope>NUCLEOTIDE SEQUENCE [LARGE SCALE GENOMIC DNA]</scope>
    <source>
        <strain evidence="3 4">17J27-24</strain>
    </source>
</reference>
<dbReference type="InterPro" id="IPR047216">
    <property type="entry name" value="Endonuclease_DUF559_bact"/>
</dbReference>
<evidence type="ECO:0000313" key="3">
    <source>
        <dbReference type="EMBL" id="TFI56437.1"/>
    </source>
</evidence>
<dbReference type="EMBL" id="SPDV01000079">
    <property type="protein sequence ID" value="TFI56437.1"/>
    <property type="molecule type" value="Genomic_DNA"/>
</dbReference>
<evidence type="ECO:0000313" key="4">
    <source>
        <dbReference type="Proteomes" id="UP000298213"/>
    </source>
</evidence>
<dbReference type="InterPro" id="IPR007569">
    <property type="entry name" value="DUF559"/>
</dbReference>
<sequence length="169" mass="19434">MGRERQLRRARTTKPLSPSGERPGEGESLRDQDLLERARRMRRDMPEPERRLWLALRARRFEQAKFRRQVVIGRYIADFACRQPTMLVIEVDGDTHAGSGDYDERRTSFLEDRGYRVIRFTNSEVMTNLDGVLFSIAEALGAPPLPTMSRSPCPRHGCVTRGVTHLLIP</sequence>
<proteinExistence type="predicted"/>
<dbReference type="Gene3D" id="3.40.960.10">
    <property type="entry name" value="VSR Endonuclease"/>
    <property type="match status" value="1"/>
</dbReference>
<keyword evidence="3" id="KW-0540">Nuclease</keyword>
<keyword evidence="3" id="KW-0378">Hydrolase</keyword>
<evidence type="ECO:0000259" key="2">
    <source>
        <dbReference type="Pfam" id="PF04480"/>
    </source>
</evidence>
<organism evidence="3 4">
    <name type="scientific">Sphingomonas parva</name>
    <dbReference type="NCBI Taxonomy" id="2555898"/>
    <lineage>
        <taxon>Bacteria</taxon>
        <taxon>Pseudomonadati</taxon>
        <taxon>Pseudomonadota</taxon>
        <taxon>Alphaproteobacteria</taxon>
        <taxon>Sphingomonadales</taxon>
        <taxon>Sphingomonadaceae</taxon>
        <taxon>Sphingomonas</taxon>
    </lineage>
</organism>
<dbReference type="CDD" id="cd01038">
    <property type="entry name" value="Endonuclease_DUF559"/>
    <property type="match status" value="1"/>
</dbReference>
<dbReference type="Pfam" id="PF04480">
    <property type="entry name" value="DUF559"/>
    <property type="match status" value="1"/>
</dbReference>
<feature type="compositionally biased region" description="Basic and acidic residues" evidence="1">
    <location>
        <begin position="22"/>
        <end position="33"/>
    </location>
</feature>
<dbReference type="AlphaFoldDB" id="A0A4Y8ZLV7"/>
<protein>
    <submittedName>
        <fullName evidence="3">Endonuclease domain-containing protein</fullName>
    </submittedName>
</protein>
<keyword evidence="4" id="KW-1185">Reference proteome</keyword>
<dbReference type="PANTHER" id="PTHR38590">
    <property type="entry name" value="BLL0828 PROTEIN"/>
    <property type="match status" value="1"/>
</dbReference>